<dbReference type="Pfam" id="PF07238">
    <property type="entry name" value="PilZ"/>
    <property type="match status" value="1"/>
</dbReference>
<dbReference type="RefSeq" id="WP_343817497.1">
    <property type="nucleotide sequence ID" value="NZ_BAAAFA010000007.1"/>
</dbReference>
<dbReference type="EMBL" id="BAAAFA010000007">
    <property type="protein sequence ID" value="GAA0818974.1"/>
    <property type="molecule type" value="Genomic_DNA"/>
</dbReference>
<comment type="caution">
    <text evidence="2">The sequence shown here is derived from an EMBL/GenBank/DDBJ whole genome shotgun (WGS) entry which is preliminary data.</text>
</comment>
<sequence length="108" mass="12018">MVPLSIEFHSERDLYLAFMPFLKEGGLFVRTPRQYELGAEVELHVLLPDALEPSTVKGEVCWLTPIGAQNGTPPGVGVSFLDDPEKVRHQIEQIIARQLNSSEATLTM</sequence>
<reference evidence="3" key="1">
    <citation type="journal article" date="2019" name="Int. J. Syst. Evol. Microbiol.">
        <title>The Global Catalogue of Microorganisms (GCM) 10K type strain sequencing project: providing services to taxonomists for standard genome sequencing and annotation.</title>
        <authorList>
            <consortium name="The Broad Institute Genomics Platform"/>
            <consortium name="The Broad Institute Genome Sequencing Center for Infectious Disease"/>
            <person name="Wu L."/>
            <person name="Ma J."/>
        </authorList>
    </citation>
    <scope>NUCLEOTIDE SEQUENCE [LARGE SCALE GENOMIC DNA]</scope>
    <source>
        <strain evidence="3">JCM 15608</strain>
    </source>
</reference>
<protein>
    <submittedName>
        <fullName evidence="2">PilZ domain-containing protein</fullName>
    </submittedName>
</protein>
<evidence type="ECO:0000313" key="2">
    <source>
        <dbReference type="EMBL" id="GAA0818974.1"/>
    </source>
</evidence>
<dbReference type="Gene3D" id="2.40.10.220">
    <property type="entry name" value="predicted glycosyltransferase like domains"/>
    <property type="match status" value="1"/>
</dbReference>
<accession>A0ABP3WN16</accession>
<keyword evidence="3" id="KW-1185">Reference proteome</keyword>
<dbReference type="InterPro" id="IPR009875">
    <property type="entry name" value="PilZ_domain"/>
</dbReference>
<evidence type="ECO:0000313" key="3">
    <source>
        <dbReference type="Proteomes" id="UP001500021"/>
    </source>
</evidence>
<name>A0ABP3WN16_9GAMM</name>
<evidence type="ECO:0000259" key="1">
    <source>
        <dbReference type="Pfam" id="PF07238"/>
    </source>
</evidence>
<feature type="domain" description="PilZ" evidence="1">
    <location>
        <begin position="2"/>
        <end position="96"/>
    </location>
</feature>
<gene>
    <name evidence="2" type="ORF">GCM10009111_22460</name>
</gene>
<organism evidence="2 3">
    <name type="scientific">Colwellia asteriadis</name>
    <dbReference type="NCBI Taxonomy" id="517723"/>
    <lineage>
        <taxon>Bacteria</taxon>
        <taxon>Pseudomonadati</taxon>
        <taxon>Pseudomonadota</taxon>
        <taxon>Gammaproteobacteria</taxon>
        <taxon>Alteromonadales</taxon>
        <taxon>Colwelliaceae</taxon>
        <taxon>Colwellia</taxon>
    </lineage>
</organism>
<dbReference type="Proteomes" id="UP001500021">
    <property type="component" value="Unassembled WGS sequence"/>
</dbReference>
<proteinExistence type="predicted"/>